<gene>
    <name evidence="1" type="ORF">SCAR479_03324</name>
</gene>
<proteinExistence type="predicted"/>
<dbReference type="PANTHER" id="PTHR42791:SF1">
    <property type="entry name" value="N-ACETYLTRANSFERASE DOMAIN-CONTAINING PROTEIN"/>
    <property type="match status" value="1"/>
</dbReference>
<accession>A0ABR2Y0Y0</accession>
<name>A0ABR2Y0Y0_9PEZI</name>
<dbReference type="InterPro" id="IPR052523">
    <property type="entry name" value="Trichothecene_AcTrans"/>
</dbReference>
<evidence type="ECO:0000313" key="1">
    <source>
        <dbReference type="EMBL" id="KAK9779717.1"/>
    </source>
</evidence>
<dbReference type="EMBL" id="JARVKM010000009">
    <property type="protein sequence ID" value="KAK9779717.1"/>
    <property type="molecule type" value="Genomic_DNA"/>
</dbReference>
<dbReference type="PANTHER" id="PTHR42791">
    <property type="entry name" value="GNAT FAMILY ACETYLTRANSFERASE"/>
    <property type="match status" value="1"/>
</dbReference>
<organism evidence="1 2">
    <name type="scientific">Seiridium cardinale</name>
    <dbReference type="NCBI Taxonomy" id="138064"/>
    <lineage>
        <taxon>Eukaryota</taxon>
        <taxon>Fungi</taxon>
        <taxon>Dikarya</taxon>
        <taxon>Ascomycota</taxon>
        <taxon>Pezizomycotina</taxon>
        <taxon>Sordariomycetes</taxon>
        <taxon>Xylariomycetidae</taxon>
        <taxon>Amphisphaeriales</taxon>
        <taxon>Sporocadaceae</taxon>
        <taxon>Seiridium</taxon>
    </lineage>
</organism>
<reference evidence="1 2" key="1">
    <citation type="submission" date="2024-02" db="EMBL/GenBank/DDBJ databases">
        <title>First draft genome assembly of two strains of Seiridium cardinale.</title>
        <authorList>
            <person name="Emiliani G."/>
            <person name="Scali E."/>
        </authorList>
    </citation>
    <scope>NUCLEOTIDE SEQUENCE [LARGE SCALE GENOMIC DNA]</scope>
    <source>
        <strain evidence="1 2">BM-138-000479</strain>
    </source>
</reference>
<dbReference type="Proteomes" id="UP001465668">
    <property type="component" value="Unassembled WGS sequence"/>
</dbReference>
<evidence type="ECO:0008006" key="3">
    <source>
        <dbReference type="Google" id="ProtNLM"/>
    </source>
</evidence>
<keyword evidence="2" id="KW-1185">Reference proteome</keyword>
<evidence type="ECO:0000313" key="2">
    <source>
        <dbReference type="Proteomes" id="UP001465668"/>
    </source>
</evidence>
<protein>
    <recommendedName>
        <fullName evidence="3">N-acetyltransferase domain-containing protein</fullName>
    </recommendedName>
</protein>
<dbReference type="Gene3D" id="3.40.630.30">
    <property type="match status" value="1"/>
</dbReference>
<dbReference type="InterPro" id="IPR016181">
    <property type="entry name" value="Acyl_CoA_acyltransferase"/>
</dbReference>
<comment type="caution">
    <text evidence="1">The sequence shown here is derived from an EMBL/GenBank/DDBJ whole genome shotgun (WGS) entry which is preliminary data.</text>
</comment>
<dbReference type="SUPFAM" id="SSF55729">
    <property type="entry name" value="Acyl-CoA N-acyltransferases (Nat)"/>
    <property type="match status" value="1"/>
</dbReference>
<sequence length="237" mass="26013">MAQAQSHKVTNGGKDRVNECAKLMASVFDDDPVYNWFLCNAPDAQRQQNILSMIQAMVKATVVAGGHIVEAGDWGSSAAFCPPLCEPDGALTILRAGVIPAMVKLGYSPCKRVLVDYSKAAGKTKSKGMTKEERHNCFWYVLIMGTSSKGRREGLAGALLRDIQLRAQDDGRPIWLEATTPESRQLYLKYGFDIVEEIRMGEGEVAASGQAKARGEGIVIWGMIWRPRKADRTVQAH</sequence>